<evidence type="ECO:0000256" key="3">
    <source>
        <dbReference type="ARBA" id="ARBA00022490"/>
    </source>
</evidence>
<dbReference type="InterPro" id="IPR011989">
    <property type="entry name" value="ARM-like"/>
</dbReference>
<keyword evidence="4" id="KW-0677">Repeat</keyword>
<dbReference type="SUPFAM" id="SSF48371">
    <property type="entry name" value="ARM repeat"/>
    <property type="match status" value="1"/>
</dbReference>
<comment type="caution">
    <text evidence="6">The sequence shown here is derived from an EMBL/GenBank/DDBJ whole genome shotgun (WGS) entry which is preliminary data.</text>
</comment>
<gene>
    <name evidence="6" type="ORF">DUNSADRAFT_3287</name>
</gene>
<protein>
    <submittedName>
        <fullName evidence="6">Uncharacterized protein</fullName>
    </submittedName>
</protein>
<dbReference type="EMBL" id="MU069588">
    <property type="protein sequence ID" value="KAF5838162.1"/>
    <property type="molecule type" value="Genomic_DNA"/>
</dbReference>
<evidence type="ECO:0000313" key="7">
    <source>
        <dbReference type="Proteomes" id="UP000815325"/>
    </source>
</evidence>
<reference evidence="6" key="1">
    <citation type="submission" date="2017-08" db="EMBL/GenBank/DDBJ databases">
        <authorList>
            <person name="Polle J.E."/>
            <person name="Barry K."/>
            <person name="Cushman J."/>
            <person name="Schmutz J."/>
            <person name="Tran D."/>
            <person name="Hathwaick L.T."/>
            <person name="Yim W.C."/>
            <person name="Jenkins J."/>
            <person name="Mckie-Krisberg Z.M."/>
            <person name="Prochnik S."/>
            <person name="Lindquist E."/>
            <person name="Dockter R.B."/>
            <person name="Adam C."/>
            <person name="Molina H."/>
            <person name="Bunkerborg J."/>
            <person name="Jin E."/>
            <person name="Buchheim M."/>
            <person name="Magnuson J."/>
        </authorList>
    </citation>
    <scope>NUCLEOTIDE SEQUENCE</scope>
    <source>
        <strain evidence="6">CCAP 19/18</strain>
    </source>
</reference>
<keyword evidence="3" id="KW-0963">Cytoplasm</keyword>
<dbReference type="InterPro" id="IPR038739">
    <property type="entry name" value="ARMC8/Vid28"/>
</dbReference>
<evidence type="ECO:0000313" key="6">
    <source>
        <dbReference type="EMBL" id="KAF5838162.1"/>
    </source>
</evidence>
<evidence type="ECO:0000256" key="2">
    <source>
        <dbReference type="ARBA" id="ARBA00004496"/>
    </source>
</evidence>
<evidence type="ECO:0000256" key="1">
    <source>
        <dbReference type="ARBA" id="ARBA00004123"/>
    </source>
</evidence>
<sequence>DAVRALAAILTQPSAEACVREGVLRALGSLCMSRDEVRRQLIDAKVLKHIIEGLKDPADGVRGAGALCVMALSRSVKTLRCEALQWCGKAMMWLASDVSRHECGWALVCLKCG</sequence>
<keyword evidence="7" id="KW-1185">Reference proteome</keyword>
<evidence type="ECO:0000256" key="4">
    <source>
        <dbReference type="ARBA" id="ARBA00022737"/>
    </source>
</evidence>
<feature type="non-terminal residue" evidence="6">
    <location>
        <position position="1"/>
    </location>
</feature>
<dbReference type="Proteomes" id="UP000815325">
    <property type="component" value="Unassembled WGS sequence"/>
</dbReference>
<dbReference type="PANTHER" id="PTHR15651:SF7">
    <property type="entry name" value="ARMADILLO REPEAT-CONTAINING PROTEIN 8"/>
    <property type="match status" value="1"/>
</dbReference>
<comment type="subcellular location">
    <subcellularLocation>
        <location evidence="2">Cytoplasm</location>
    </subcellularLocation>
    <subcellularLocation>
        <location evidence="1">Nucleus</location>
    </subcellularLocation>
</comment>
<proteinExistence type="predicted"/>
<keyword evidence="5" id="KW-0539">Nucleus</keyword>
<name>A0ABQ7GU67_DUNSA</name>
<accession>A0ABQ7GU67</accession>
<evidence type="ECO:0000256" key="5">
    <source>
        <dbReference type="ARBA" id="ARBA00023242"/>
    </source>
</evidence>
<dbReference type="Gene3D" id="1.25.10.10">
    <property type="entry name" value="Leucine-rich Repeat Variant"/>
    <property type="match status" value="1"/>
</dbReference>
<dbReference type="PANTHER" id="PTHR15651">
    <property type="entry name" value="ARMADILLO REPEAT-CONTAINING PROTEIN 8"/>
    <property type="match status" value="1"/>
</dbReference>
<organism evidence="6 7">
    <name type="scientific">Dunaliella salina</name>
    <name type="common">Green alga</name>
    <name type="synonym">Protococcus salinus</name>
    <dbReference type="NCBI Taxonomy" id="3046"/>
    <lineage>
        <taxon>Eukaryota</taxon>
        <taxon>Viridiplantae</taxon>
        <taxon>Chlorophyta</taxon>
        <taxon>core chlorophytes</taxon>
        <taxon>Chlorophyceae</taxon>
        <taxon>CS clade</taxon>
        <taxon>Chlamydomonadales</taxon>
        <taxon>Dunaliellaceae</taxon>
        <taxon>Dunaliella</taxon>
    </lineage>
</organism>
<dbReference type="InterPro" id="IPR016024">
    <property type="entry name" value="ARM-type_fold"/>
</dbReference>